<feature type="non-terminal residue" evidence="1">
    <location>
        <position position="1"/>
    </location>
</feature>
<gene>
    <name evidence="1" type="primary">seca</name>
    <name evidence="1" type="ORF">DAT39_017831</name>
</gene>
<reference evidence="1" key="1">
    <citation type="submission" date="2020-07" db="EMBL/GenBank/DDBJ databases">
        <title>Clarias magur genome sequencing, assembly and annotation.</title>
        <authorList>
            <person name="Kushwaha B."/>
            <person name="Kumar R."/>
            <person name="Das P."/>
            <person name="Joshi C.G."/>
            <person name="Kumar D."/>
            <person name="Nagpure N.S."/>
            <person name="Pandey M."/>
            <person name="Agarwal S."/>
            <person name="Srivastava S."/>
            <person name="Singh M."/>
            <person name="Sahoo L."/>
            <person name="Jayasankar P."/>
            <person name="Meher P.K."/>
            <person name="Koringa P.G."/>
            <person name="Iquebal M.A."/>
            <person name="Das S.P."/>
            <person name="Bit A."/>
            <person name="Patnaik S."/>
            <person name="Patel N."/>
            <person name="Shah T.M."/>
            <person name="Hinsu A."/>
            <person name="Jena J.K."/>
        </authorList>
    </citation>
    <scope>NUCLEOTIDE SEQUENCE</scope>
    <source>
        <strain evidence="1">CIFAMagur01</strain>
        <tissue evidence="1">Testis</tissue>
    </source>
</reference>
<evidence type="ECO:0000313" key="2">
    <source>
        <dbReference type="Proteomes" id="UP000727407"/>
    </source>
</evidence>
<sequence>MGAKVSVKNNTPYSWYFARGGGEYNYIGPGGAAYYEEGRAIHCYIHFRYGNHSWDSFVYEFNTHKGDTTFTLSETPDRSQIQLYCTSEGISQYCPNH</sequence>
<dbReference type="AlphaFoldDB" id="A0A8J4WTN7"/>
<comment type="caution">
    <text evidence="1">The sequence shown here is derived from an EMBL/GenBank/DDBJ whole genome shotgun (WGS) entry which is preliminary data.</text>
</comment>
<evidence type="ECO:0000313" key="1">
    <source>
        <dbReference type="EMBL" id="KAF5892469.1"/>
    </source>
</evidence>
<keyword evidence="2" id="KW-1185">Reference proteome</keyword>
<organism evidence="1 2">
    <name type="scientific">Clarias magur</name>
    <name type="common">Asian catfish</name>
    <name type="synonym">Macropteronotus magur</name>
    <dbReference type="NCBI Taxonomy" id="1594786"/>
    <lineage>
        <taxon>Eukaryota</taxon>
        <taxon>Metazoa</taxon>
        <taxon>Chordata</taxon>
        <taxon>Craniata</taxon>
        <taxon>Vertebrata</taxon>
        <taxon>Euteleostomi</taxon>
        <taxon>Actinopterygii</taxon>
        <taxon>Neopterygii</taxon>
        <taxon>Teleostei</taxon>
        <taxon>Ostariophysi</taxon>
        <taxon>Siluriformes</taxon>
        <taxon>Clariidae</taxon>
        <taxon>Clarias</taxon>
    </lineage>
</organism>
<name>A0A8J4WTN7_CLAMG</name>
<dbReference type="Proteomes" id="UP000727407">
    <property type="component" value="Unassembled WGS sequence"/>
</dbReference>
<protein>
    <submittedName>
        <fullName evidence="1">Protein translocase subunit SecA</fullName>
    </submittedName>
</protein>
<accession>A0A8J4WTN7</accession>
<proteinExistence type="predicted"/>
<dbReference type="OrthoDB" id="8938364at2759"/>
<dbReference type="EMBL" id="QNUK01000499">
    <property type="protein sequence ID" value="KAF5892469.1"/>
    <property type="molecule type" value="Genomic_DNA"/>
</dbReference>